<dbReference type="InterPro" id="IPR021109">
    <property type="entry name" value="Peptidase_aspartic_dom_sf"/>
</dbReference>
<dbReference type="SUPFAM" id="SSF50630">
    <property type="entry name" value="Acid proteases"/>
    <property type="match status" value="1"/>
</dbReference>
<keyword evidence="3" id="KW-0064">Aspartyl protease</keyword>
<accession>A0A2Z7CRW5</accession>
<dbReference type="GO" id="GO:0004190">
    <property type="term" value="F:aspartic-type endopeptidase activity"/>
    <property type="evidence" value="ECO:0007669"/>
    <property type="project" value="UniProtKB-KW"/>
</dbReference>
<dbReference type="PANTHER" id="PTHR12917">
    <property type="entry name" value="ASPARTYL PROTEASE DDI-RELATED"/>
    <property type="match status" value="1"/>
</dbReference>
<reference evidence="5 6" key="1">
    <citation type="journal article" date="2015" name="Proc. Natl. Acad. Sci. U.S.A.">
        <title>The resurrection genome of Boea hygrometrica: A blueprint for survival of dehydration.</title>
        <authorList>
            <person name="Xiao L."/>
            <person name="Yang G."/>
            <person name="Zhang L."/>
            <person name="Yang X."/>
            <person name="Zhao S."/>
            <person name="Ji Z."/>
            <person name="Zhou Q."/>
            <person name="Hu M."/>
            <person name="Wang Y."/>
            <person name="Chen M."/>
            <person name="Xu Y."/>
            <person name="Jin H."/>
            <person name="Xiao X."/>
            <person name="Hu G."/>
            <person name="Bao F."/>
            <person name="Hu Y."/>
            <person name="Wan P."/>
            <person name="Li L."/>
            <person name="Deng X."/>
            <person name="Kuang T."/>
            <person name="Xiang C."/>
            <person name="Zhu J.K."/>
            <person name="Oliver M.J."/>
            <person name="He Y."/>
        </authorList>
    </citation>
    <scope>NUCLEOTIDE SEQUENCE [LARGE SCALE GENOMIC DNA]</scope>
    <source>
        <strain evidence="6">cv. XS01</strain>
    </source>
</reference>
<dbReference type="Pfam" id="PF08284">
    <property type="entry name" value="RVP_2"/>
    <property type="match status" value="1"/>
</dbReference>
<sequence>MKRDGKILSQQEFQKRKEKGLCFRCGEAFSPLHKCAYKLIQVALLEEDDDSRDVMGESEEIEEEVTEYGTLELPLFSIGGVSQPQTMKLKGRIEGAEVAIMIDSGATHNFISRALVEKIGVEVDESVRFGVCLGDGGKVQCQGVCRNLQLDLGDCQLNITGNLFDLGGVDVILGVEWLRTLGEVRLDWGKMRMRFREGEREIELKGDPSLQWSVVSLKSLHKITEVEYSATLFAICREHT</sequence>
<proteinExistence type="inferred from homology"/>
<evidence type="ECO:0000313" key="5">
    <source>
        <dbReference type="EMBL" id="KZV49468.1"/>
    </source>
</evidence>
<evidence type="ECO:0008006" key="7">
    <source>
        <dbReference type="Google" id="ProtNLM"/>
    </source>
</evidence>
<evidence type="ECO:0000256" key="3">
    <source>
        <dbReference type="ARBA" id="ARBA00022750"/>
    </source>
</evidence>
<evidence type="ECO:0000256" key="2">
    <source>
        <dbReference type="ARBA" id="ARBA00022670"/>
    </source>
</evidence>
<protein>
    <recommendedName>
        <fullName evidence="7">Peroxidase 64</fullName>
    </recommendedName>
</protein>
<dbReference type="CDD" id="cd00303">
    <property type="entry name" value="retropepsin_like"/>
    <property type="match status" value="1"/>
</dbReference>
<dbReference type="OrthoDB" id="1934862at2759"/>
<evidence type="ECO:0000313" key="6">
    <source>
        <dbReference type="Proteomes" id="UP000250235"/>
    </source>
</evidence>
<dbReference type="GO" id="GO:0006508">
    <property type="term" value="P:proteolysis"/>
    <property type="evidence" value="ECO:0007669"/>
    <property type="project" value="UniProtKB-KW"/>
</dbReference>
<dbReference type="EMBL" id="KQ993040">
    <property type="protein sequence ID" value="KZV49468.1"/>
    <property type="molecule type" value="Genomic_DNA"/>
</dbReference>
<comment type="similarity">
    <text evidence="1">Belongs to the DDI1 family.</text>
</comment>
<keyword evidence="6" id="KW-1185">Reference proteome</keyword>
<dbReference type="Proteomes" id="UP000250235">
    <property type="component" value="Unassembled WGS sequence"/>
</dbReference>
<dbReference type="AlphaFoldDB" id="A0A2Z7CRW5"/>
<evidence type="ECO:0000256" key="4">
    <source>
        <dbReference type="ARBA" id="ARBA00022801"/>
    </source>
</evidence>
<gene>
    <name evidence="5" type="ORF">F511_35963</name>
</gene>
<evidence type="ECO:0000256" key="1">
    <source>
        <dbReference type="ARBA" id="ARBA00009136"/>
    </source>
</evidence>
<organism evidence="5 6">
    <name type="scientific">Dorcoceras hygrometricum</name>
    <dbReference type="NCBI Taxonomy" id="472368"/>
    <lineage>
        <taxon>Eukaryota</taxon>
        <taxon>Viridiplantae</taxon>
        <taxon>Streptophyta</taxon>
        <taxon>Embryophyta</taxon>
        <taxon>Tracheophyta</taxon>
        <taxon>Spermatophyta</taxon>
        <taxon>Magnoliopsida</taxon>
        <taxon>eudicotyledons</taxon>
        <taxon>Gunneridae</taxon>
        <taxon>Pentapetalae</taxon>
        <taxon>asterids</taxon>
        <taxon>lamiids</taxon>
        <taxon>Lamiales</taxon>
        <taxon>Gesneriaceae</taxon>
        <taxon>Didymocarpoideae</taxon>
        <taxon>Trichosporeae</taxon>
        <taxon>Loxocarpinae</taxon>
        <taxon>Dorcoceras</taxon>
    </lineage>
</organism>
<dbReference type="Gene3D" id="2.40.70.10">
    <property type="entry name" value="Acid Proteases"/>
    <property type="match status" value="1"/>
</dbReference>
<dbReference type="PANTHER" id="PTHR12917:SF1">
    <property type="entry name" value="AT13091P"/>
    <property type="match status" value="1"/>
</dbReference>
<keyword evidence="4" id="KW-0378">Hydrolase</keyword>
<keyword evidence="2" id="KW-0645">Protease</keyword>
<name>A0A2Z7CRW5_9LAMI</name>